<keyword evidence="3" id="KW-1185">Reference proteome</keyword>
<dbReference type="AlphaFoldDB" id="A0A9J6EBB6"/>
<gene>
    <name evidence="2" type="ORF">HPB51_016568</name>
</gene>
<dbReference type="EMBL" id="JABSTU010000005">
    <property type="protein sequence ID" value="KAH8031384.1"/>
    <property type="molecule type" value="Genomic_DNA"/>
</dbReference>
<reference evidence="2" key="1">
    <citation type="journal article" date="2020" name="Cell">
        <title>Large-Scale Comparative Analyses of Tick Genomes Elucidate Their Genetic Diversity and Vector Capacities.</title>
        <authorList>
            <consortium name="Tick Genome and Microbiome Consortium (TIGMIC)"/>
            <person name="Jia N."/>
            <person name="Wang J."/>
            <person name="Shi W."/>
            <person name="Du L."/>
            <person name="Sun Y."/>
            <person name="Zhan W."/>
            <person name="Jiang J.F."/>
            <person name="Wang Q."/>
            <person name="Zhang B."/>
            <person name="Ji P."/>
            <person name="Bell-Sakyi L."/>
            <person name="Cui X.M."/>
            <person name="Yuan T.T."/>
            <person name="Jiang B.G."/>
            <person name="Yang W.F."/>
            <person name="Lam T.T."/>
            <person name="Chang Q.C."/>
            <person name="Ding S.J."/>
            <person name="Wang X.J."/>
            <person name="Zhu J.G."/>
            <person name="Ruan X.D."/>
            <person name="Zhao L."/>
            <person name="Wei J.T."/>
            <person name="Ye R.Z."/>
            <person name="Que T.C."/>
            <person name="Du C.H."/>
            <person name="Zhou Y.H."/>
            <person name="Cheng J.X."/>
            <person name="Dai P.F."/>
            <person name="Guo W.B."/>
            <person name="Han X.H."/>
            <person name="Huang E.J."/>
            <person name="Li L.F."/>
            <person name="Wei W."/>
            <person name="Gao Y.C."/>
            <person name="Liu J.Z."/>
            <person name="Shao H.Z."/>
            <person name="Wang X."/>
            <person name="Wang C.C."/>
            <person name="Yang T.C."/>
            <person name="Huo Q.B."/>
            <person name="Li W."/>
            <person name="Chen H.Y."/>
            <person name="Chen S.E."/>
            <person name="Zhou L.G."/>
            <person name="Ni X.B."/>
            <person name="Tian J.H."/>
            <person name="Sheng Y."/>
            <person name="Liu T."/>
            <person name="Pan Y.S."/>
            <person name="Xia L.Y."/>
            <person name="Li J."/>
            <person name="Zhao F."/>
            <person name="Cao W.C."/>
        </authorList>
    </citation>
    <scope>NUCLEOTIDE SEQUENCE</scope>
    <source>
        <strain evidence="2">Rmic-2018</strain>
    </source>
</reference>
<proteinExistence type="predicted"/>
<dbReference type="Proteomes" id="UP000821866">
    <property type="component" value="Chromosome 3"/>
</dbReference>
<name>A0A9J6EBB6_RHIMP</name>
<protein>
    <submittedName>
        <fullName evidence="2">Uncharacterized protein</fullName>
    </submittedName>
</protein>
<feature type="compositionally biased region" description="Polar residues" evidence="1">
    <location>
        <begin position="129"/>
        <end position="148"/>
    </location>
</feature>
<evidence type="ECO:0000256" key="1">
    <source>
        <dbReference type="SAM" id="MobiDB-lite"/>
    </source>
</evidence>
<comment type="caution">
    <text evidence="2">The sequence shown here is derived from an EMBL/GenBank/DDBJ whole genome shotgun (WGS) entry which is preliminary data.</text>
</comment>
<reference evidence="2" key="2">
    <citation type="submission" date="2021-09" db="EMBL/GenBank/DDBJ databases">
        <authorList>
            <person name="Jia N."/>
            <person name="Wang J."/>
            <person name="Shi W."/>
            <person name="Du L."/>
            <person name="Sun Y."/>
            <person name="Zhan W."/>
            <person name="Jiang J."/>
            <person name="Wang Q."/>
            <person name="Zhang B."/>
            <person name="Ji P."/>
            <person name="Sakyi L.B."/>
            <person name="Cui X."/>
            <person name="Yuan T."/>
            <person name="Jiang B."/>
            <person name="Yang W."/>
            <person name="Lam T.T.-Y."/>
            <person name="Chang Q."/>
            <person name="Ding S."/>
            <person name="Wang X."/>
            <person name="Zhu J."/>
            <person name="Ruan X."/>
            <person name="Zhao L."/>
            <person name="Wei J."/>
            <person name="Que T."/>
            <person name="Du C."/>
            <person name="Cheng J."/>
            <person name="Dai P."/>
            <person name="Han X."/>
            <person name="Huang E."/>
            <person name="Gao Y."/>
            <person name="Liu J."/>
            <person name="Shao H."/>
            <person name="Ye R."/>
            <person name="Li L."/>
            <person name="Wei W."/>
            <person name="Wang X."/>
            <person name="Wang C."/>
            <person name="Huo Q."/>
            <person name="Li W."/>
            <person name="Guo W."/>
            <person name="Chen H."/>
            <person name="Chen S."/>
            <person name="Zhou L."/>
            <person name="Zhou L."/>
            <person name="Ni X."/>
            <person name="Tian J."/>
            <person name="Zhou Y."/>
            <person name="Sheng Y."/>
            <person name="Liu T."/>
            <person name="Pan Y."/>
            <person name="Xia L."/>
            <person name="Li J."/>
            <person name="Zhao F."/>
            <person name="Cao W."/>
        </authorList>
    </citation>
    <scope>NUCLEOTIDE SEQUENCE</scope>
    <source>
        <strain evidence="2">Rmic-2018</strain>
        <tissue evidence="2">Larvae</tissue>
    </source>
</reference>
<feature type="region of interest" description="Disordered" evidence="1">
    <location>
        <begin position="128"/>
        <end position="148"/>
    </location>
</feature>
<dbReference type="GO" id="GO:0008237">
    <property type="term" value="F:metallopeptidase activity"/>
    <property type="evidence" value="ECO:0007669"/>
    <property type="project" value="InterPro"/>
</dbReference>
<organism evidence="2 3">
    <name type="scientific">Rhipicephalus microplus</name>
    <name type="common">Cattle tick</name>
    <name type="synonym">Boophilus microplus</name>
    <dbReference type="NCBI Taxonomy" id="6941"/>
    <lineage>
        <taxon>Eukaryota</taxon>
        <taxon>Metazoa</taxon>
        <taxon>Ecdysozoa</taxon>
        <taxon>Arthropoda</taxon>
        <taxon>Chelicerata</taxon>
        <taxon>Arachnida</taxon>
        <taxon>Acari</taxon>
        <taxon>Parasitiformes</taxon>
        <taxon>Ixodida</taxon>
        <taxon>Ixodoidea</taxon>
        <taxon>Ixodidae</taxon>
        <taxon>Rhipicephalinae</taxon>
        <taxon>Rhipicephalus</taxon>
        <taxon>Boophilus</taxon>
    </lineage>
</organism>
<accession>A0A9J6EBB6</accession>
<evidence type="ECO:0000313" key="2">
    <source>
        <dbReference type="EMBL" id="KAH8031384.1"/>
    </source>
</evidence>
<evidence type="ECO:0000313" key="3">
    <source>
        <dbReference type="Proteomes" id="UP000821866"/>
    </source>
</evidence>
<dbReference type="Gene3D" id="3.40.390.10">
    <property type="entry name" value="Collagenase (Catalytic Domain)"/>
    <property type="match status" value="1"/>
</dbReference>
<sequence length="379" mass="40786">MKRYLNFSLLSDENTLKGGVVVQSPSVFSAIFEVHAKHGDQVTHDIAGTLCVQALVDYMSSDLLISLLGGSRELATDSAFKRCFSDVYRFYDVAINAYFHQPLSLEVADIGRVVTLVNQTFFSRISGGNAASSTSARGGLSESSSAPSHRQSNIDVALTGFSELNASKFAQLYDHFPQVTASSIRNWMELAAFAAAGGKSPTGTPLWDFLSENFGRATGKYWDFRLNLAHMEDPFYVTNVSTAILVAGVGARIVGALYYDHVAARGMNNMAKIYADNQACLSPGSGSESQDLEIQGAIASVDVAWAALKSSSESSGSPKNFSAADNVLFFSFFCYLFCGDPDGERMCNVPLQHSTTFSGAFGCGSGSFMNPQKKCIMTE</sequence>
<dbReference type="InterPro" id="IPR024079">
    <property type="entry name" value="MetalloPept_cat_dom_sf"/>
</dbReference>
<dbReference type="SUPFAM" id="SSF55486">
    <property type="entry name" value="Metalloproteases ('zincins'), catalytic domain"/>
    <property type="match status" value="1"/>
</dbReference>